<evidence type="ECO:0000313" key="2">
    <source>
        <dbReference type="Proteomes" id="UP001066276"/>
    </source>
</evidence>
<accession>A0AAV7UPA5</accession>
<organism evidence="1 2">
    <name type="scientific">Pleurodeles waltl</name>
    <name type="common">Iberian ribbed newt</name>
    <dbReference type="NCBI Taxonomy" id="8319"/>
    <lineage>
        <taxon>Eukaryota</taxon>
        <taxon>Metazoa</taxon>
        <taxon>Chordata</taxon>
        <taxon>Craniata</taxon>
        <taxon>Vertebrata</taxon>
        <taxon>Euteleostomi</taxon>
        <taxon>Amphibia</taxon>
        <taxon>Batrachia</taxon>
        <taxon>Caudata</taxon>
        <taxon>Salamandroidea</taxon>
        <taxon>Salamandridae</taxon>
        <taxon>Pleurodelinae</taxon>
        <taxon>Pleurodeles</taxon>
    </lineage>
</organism>
<sequence length="169" mass="17828">MRELSIAGCSSADAWDGCEGEVSGVEMPGRGVKGESSVEEPVQVFQVVCNVAVVGDVQDEACGSVLHSLQSLLEFGRGSCVEGIVVVQLAAYKGLGDCSSGFGGYPFVDLSEHAEGVKQEEEMALTCWVMDTEGSKMNPRLHAELVGVGVVPRVAGHQESSHAEGWSRR</sequence>
<proteinExistence type="predicted"/>
<keyword evidence="2" id="KW-1185">Reference proteome</keyword>
<comment type="caution">
    <text evidence="1">The sequence shown here is derived from an EMBL/GenBank/DDBJ whole genome shotgun (WGS) entry which is preliminary data.</text>
</comment>
<dbReference type="AlphaFoldDB" id="A0AAV7UPA5"/>
<gene>
    <name evidence="1" type="ORF">NDU88_007027</name>
</gene>
<dbReference type="Proteomes" id="UP001066276">
    <property type="component" value="Chromosome 3_1"/>
</dbReference>
<evidence type="ECO:0000313" key="1">
    <source>
        <dbReference type="EMBL" id="KAJ1190289.1"/>
    </source>
</evidence>
<protein>
    <submittedName>
        <fullName evidence="1">Uncharacterized protein</fullName>
    </submittedName>
</protein>
<dbReference type="EMBL" id="JANPWB010000005">
    <property type="protein sequence ID" value="KAJ1190289.1"/>
    <property type="molecule type" value="Genomic_DNA"/>
</dbReference>
<reference evidence="1" key="1">
    <citation type="journal article" date="2022" name="bioRxiv">
        <title>Sequencing and chromosome-scale assembly of the giantPleurodeles waltlgenome.</title>
        <authorList>
            <person name="Brown T."/>
            <person name="Elewa A."/>
            <person name="Iarovenko S."/>
            <person name="Subramanian E."/>
            <person name="Araus A.J."/>
            <person name="Petzold A."/>
            <person name="Susuki M."/>
            <person name="Suzuki K.-i.T."/>
            <person name="Hayashi T."/>
            <person name="Toyoda A."/>
            <person name="Oliveira C."/>
            <person name="Osipova E."/>
            <person name="Leigh N.D."/>
            <person name="Simon A."/>
            <person name="Yun M.H."/>
        </authorList>
    </citation>
    <scope>NUCLEOTIDE SEQUENCE</scope>
    <source>
        <strain evidence="1">20211129_DDA</strain>
        <tissue evidence="1">Liver</tissue>
    </source>
</reference>
<name>A0AAV7UPA5_PLEWA</name>